<dbReference type="PROSITE" id="PS51898">
    <property type="entry name" value="TYR_RECOMBINASE"/>
    <property type="match status" value="1"/>
</dbReference>
<dbReference type="Gene3D" id="1.10.443.10">
    <property type="entry name" value="Intergrase catalytic core"/>
    <property type="match status" value="1"/>
</dbReference>
<evidence type="ECO:0000256" key="3">
    <source>
        <dbReference type="ARBA" id="ARBA00023172"/>
    </source>
</evidence>
<dbReference type="InterPro" id="IPR050090">
    <property type="entry name" value="Tyrosine_recombinase_XerCD"/>
</dbReference>
<feature type="domain" description="Tyr recombinase" evidence="4">
    <location>
        <begin position="200"/>
        <end position="386"/>
    </location>
</feature>
<sequence>MAEKTLNFHKLSDCVINQLKKQNYMDSTLMVYRRIYNRIYSSMKKLGIETYTPEIGRQFLDSVNVCRSTFSAYTCAVRRLNDYIDDIPYRCHHGSQLEKVPEDFSNILNEYLNECSNTGNKSPTILAKKKTCVRFLNYIKQIGCNDICDLNAGKISQALLIYDNKDNYARIRQFLRYLYDSGLIKTDFSGIVPHYKRRSVLPTTYTPSEIKKVENAIDTATDTGKRDRAIILLATRMGLRSGDIAKLKWSEVDLNSGYIHLRQEKTGMPLSLQMPKAVMAAITTFLESAKSSGRCDEYVFHGMSAPYGRITTSIIRHATDRYFHKAGIDTSRKKHGPHTFRSSLASSMVNDGVSYETVRRILGHSDLNVIKHYAKVDIENLRLCALDPPRPKGIFADYLSGKKVVRHV</sequence>
<evidence type="ECO:0000313" key="6">
    <source>
        <dbReference type="Proteomes" id="UP000758652"/>
    </source>
</evidence>
<dbReference type="Pfam" id="PF00589">
    <property type="entry name" value="Phage_integrase"/>
    <property type="match status" value="1"/>
</dbReference>
<evidence type="ECO:0000259" key="4">
    <source>
        <dbReference type="PROSITE" id="PS51898"/>
    </source>
</evidence>
<dbReference type="Proteomes" id="UP000758652">
    <property type="component" value="Unassembled WGS sequence"/>
</dbReference>
<dbReference type="PANTHER" id="PTHR30349:SF41">
    <property type="entry name" value="INTEGRASE_RECOMBINASE PROTEIN MJ0367-RELATED"/>
    <property type="match status" value="1"/>
</dbReference>
<dbReference type="InterPro" id="IPR011010">
    <property type="entry name" value="DNA_brk_join_enz"/>
</dbReference>
<keyword evidence="3" id="KW-0233">DNA recombination</keyword>
<gene>
    <name evidence="5" type="ORF">INF30_14370</name>
</gene>
<keyword evidence="6" id="KW-1185">Reference proteome</keyword>
<comment type="similarity">
    <text evidence="1">Belongs to the 'phage' integrase family.</text>
</comment>
<evidence type="ECO:0000256" key="2">
    <source>
        <dbReference type="ARBA" id="ARBA00023125"/>
    </source>
</evidence>
<proteinExistence type="inferred from homology"/>
<accession>A0ABR9RN56</accession>
<dbReference type="InterPro" id="IPR013762">
    <property type="entry name" value="Integrase-like_cat_sf"/>
</dbReference>
<name>A0ABR9RN56_9FIRM</name>
<comment type="caution">
    <text evidence="5">The sequence shown here is derived from an EMBL/GenBank/DDBJ whole genome shotgun (WGS) entry which is preliminary data.</text>
</comment>
<dbReference type="RefSeq" id="WP_226395709.1">
    <property type="nucleotide sequence ID" value="NZ_JADCKL010000027.1"/>
</dbReference>
<keyword evidence="2" id="KW-0238">DNA-binding</keyword>
<reference evidence="5 6" key="1">
    <citation type="submission" date="2020-10" db="EMBL/GenBank/DDBJ databases">
        <title>ChiBAC.</title>
        <authorList>
            <person name="Zenner C."/>
            <person name="Hitch T.C.A."/>
            <person name="Clavel T."/>
        </authorList>
    </citation>
    <scope>NUCLEOTIDE SEQUENCE [LARGE SCALE GENOMIC DNA]</scope>
    <source>
        <strain evidence="5 6">DSM 108991</strain>
    </source>
</reference>
<evidence type="ECO:0000256" key="1">
    <source>
        <dbReference type="ARBA" id="ARBA00008857"/>
    </source>
</evidence>
<protein>
    <submittedName>
        <fullName evidence="5">Tyrosine-type recombinase/integrase</fullName>
    </submittedName>
</protein>
<dbReference type="SUPFAM" id="SSF56349">
    <property type="entry name" value="DNA breaking-rejoining enzymes"/>
    <property type="match status" value="1"/>
</dbReference>
<evidence type="ECO:0000313" key="5">
    <source>
        <dbReference type="EMBL" id="MBE5064416.1"/>
    </source>
</evidence>
<dbReference type="EMBL" id="JADCKL010000027">
    <property type="protein sequence ID" value="MBE5064416.1"/>
    <property type="molecule type" value="Genomic_DNA"/>
</dbReference>
<dbReference type="PANTHER" id="PTHR30349">
    <property type="entry name" value="PHAGE INTEGRASE-RELATED"/>
    <property type="match status" value="1"/>
</dbReference>
<organism evidence="5 6">
    <name type="scientific">Claveliimonas monacensis</name>
    <dbReference type="NCBI Taxonomy" id="2779351"/>
    <lineage>
        <taxon>Bacteria</taxon>
        <taxon>Bacillati</taxon>
        <taxon>Bacillota</taxon>
        <taxon>Clostridia</taxon>
        <taxon>Lachnospirales</taxon>
        <taxon>Lachnospiraceae</taxon>
        <taxon>Claveliimonas</taxon>
    </lineage>
</organism>
<dbReference type="InterPro" id="IPR002104">
    <property type="entry name" value="Integrase_catalytic"/>
</dbReference>